<gene>
    <name evidence="1" type="ORF">BaRGS_00007043</name>
</gene>
<reference evidence="1 2" key="1">
    <citation type="journal article" date="2023" name="Sci. Data">
        <title>Genome assembly of the Korean intertidal mud-creeper Batillaria attramentaria.</title>
        <authorList>
            <person name="Patra A.K."/>
            <person name="Ho P.T."/>
            <person name="Jun S."/>
            <person name="Lee S.J."/>
            <person name="Kim Y."/>
            <person name="Won Y.J."/>
        </authorList>
    </citation>
    <scope>NUCLEOTIDE SEQUENCE [LARGE SCALE GENOMIC DNA]</scope>
    <source>
        <strain evidence="1">Wonlab-2016</strain>
    </source>
</reference>
<proteinExistence type="predicted"/>
<protein>
    <submittedName>
        <fullName evidence="1">Uncharacterized protein</fullName>
    </submittedName>
</protein>
<evidence type="ECO:0000313" key="1">
    <source>
        <dbReference type="EMBL" id="KAK7501612.1"/>
    </source>
</evidence>
<dbReference type="EMBL" id="JACVVK020000030">
    <property type="protein sequence ID" value="KAK7501612.1"/>
    <property type="molecule type" value="Genomic_DNA"/>
</dbReference>
<organism evidence="1 2">
    <name type="scientific">Batillaria attramentaria</name>
    <dbReference type="NCBI Taxonomy" id="370345"/>
    <lineage>
        <taxon>Eukaryota</taxon>
        <taxon>Metazoa</taxon>
        <taxon>Spiralia</taxon>
        <taxon>Lophotrochozoa</taxon>
        <taxon>Mollusca</taxon>
        <taxon>Gastropoda</taxon>
        <taxon>Caenogastropoda</taxon>
        <taxon>Sorbeoconcha</taxon>
        <taxon>Cerithioidea</taxon>
        <taxon>Batillariidae</taxon>
        <taxon>Batillaria</taxon>
    </lineage>
</organism>
<dbReference type="AlphaFoldDB" id="A0ABD0LRG9"/>
<name>A0ABD0LRG9_9CAEN</name>
<keyword evidence="2" id="KW-1185">Reference proteome</keyword>
<sequence length="132" mass="14671">MSARAERFQTSWHGPFPFFTATLSLSSDLYLSTCAVSIVSSLSRGLADRHSPNCKSPPLLKPLVTLLGSFRCLECRDTSGCHRRASRGTLTSRNGEARSLWQHQFQRNDIIAGHLKEILIGPQLPRLCLTAF</sequence>
<accession>A0ABD0LRG9</accession>
<evidence type="ECO:0000313" key="2">
    <source>
        <dbReference type="Proteomes" id="UP001519460"/>
    </source>
</evidence>
<comment type="caution">
    <text evidence="1">The sequence shown here is derived from an EMBL/GenBank/DDBJ whole genome shotgun (WGS) entry which is preliminary data.</text>
</comment>
<dbReference type="Proteomes" id="UP001519460">
    <property type="component" value="Unassembled WGS sequence"/>
</dbReference>